<dbReference type="EMBL" id="JABSTQ010010058">
    <property type="protein sequence ID" value="KAG0423771.1"/>
    <property type="molecule type" value="Genomic_DNA"/>
</dbReference>
<name>A0AC60PRQ3_IXOPE</name>
<keyword evidence="2" id="KW-1185">Reference proteome</keyword>
<reference evidence="1 2" key="1">
    <citation type="journal article" date="2020" name="Cell">
        <title>Large-Scale Comparative Analyses of Tick Genomes Elucidate Their Genetic Diversity and Vector Capacities.</title>
        <authorList>
            <consortium name="Tick Genome and Microbiome Consortium (TIGMIC)"/>
            <person name="Jia N."/>
            <person name="Wang J."/>
            <person name="Shi W."/>
            <person name="Du L."/>
            <person name="Sun Y."/>
            <person name="Zhan W."/>
            <person name="Jiang J.F."/>
            <person name="Wang Q."/>
            <person name="Zhang B."/>
            <person name="Ji P."/>
            <person name="Bell-Sakyi L."/>
            <person name="Cui X.M."/>
            <person name="Yuan T.T."/>
            <person name="Jiang B.G."/>
            <person name="Yang W.F."/>
            <person name="Lam T.T."/>
            <person name="Chang Q.C."/>
            <person name="Ding S.J."/>
            <person name="Wang X.J."/>
            <person name="Zhu J.G."/>
            <person name="Ruan X.D."/>
            <person name="Zhao L."/>
            <person name="Wei J.T."/>
            <person name="Ye R.Z."/>
            <person name="Que T.C."/>
            <person name="Du C.H."/>
            <person name="Zhou Y.H."/>
            <person name="Cheng J.X."/>
            <person name="Dai P.F."/>
            <person name="Guo W.B."/>
            <person name="Han X.H."/>
            <person name="Huang E.J."/>
            <person name="Li L.F."/>
            <person name="Wei W."/>
            <person name="Gao Y.C."/>
            <person name="Liu J.Z."/>
            <person name="Shao H.Z."/>
            <person name="Wang X."/>
            <person name="Wang C.C."/>
            <person name="Yang T.C."/>
            <person name="Huo Q.B."/>
            <person name="Li W."/>
            <person name="Chen H.Y."/>
            <person name="Chen S.E."/>
            <person name="Zhou L.G."/>
            <person name="Ni X.B."/>
            <person name="Tian J.H."/>
            <person name="Sheng Y."/>
            <person name="Liu T."/>
            <person name="Pan Y.S."/>
            <person name="Xia L.Y."/>
            <person name="Li J."/>
            <person name="Zhao F."/>
            <person name="Cao W.C."/>
        </authorList>
    </citation>
    <scope>NUCLEOTIDE SEQUENCE [LARGE SCALE GENOMIC DNA]</scope>
    <source>
        <strain evidence="1">Iper-2018</strain>
    </source>
</reference>
<evidence type="ECO:0000313" key="2">
    <source>
        <dbReference type="Proteomes" id="UP000805193"/>
    </source>
</evidence>
<dbReference type="Proteomes" id="UP000805193">
    <property type="component" value="Unassembled WGS sequence"/>
</dbReference>
<evidence type="ECO:0000313" key="1">
    <source>
        <dbReference type="EMBL" id="KAG0423771.1"/>
    </source>
</evidence>
<sequence>MTSLILVAGHAGNGKREDGEEIREEKMAEVASAICGSGVAGKDGMAASPGNRTNLNGRAVNGGGGASTSPYLPQGVPEHLGHPGIGGFPGHSEYQLPPTQKPAPPAQAGQMYEMGPHFGAFPGHPSQALAFNGHMAQHEAGRLGLPGEEGDFPTRHQMMNSRLKTLIQTRQSQKEQGPFQGLETTLGPSVGGSFVHPQADATATASRGFPPLMPGDAWHDASPSSGPPRGRAGVAELPEFAKNGSSSSSQGSNNNANNNNSEAEFSQPEDQSHESEFAEGGAAETGGGGGGDRSSAPPNGMLPYGGFYGAQEAAEVRKGGEGKVPPPTTSAATTTTSAADVHGGGAQYQFTSAATSMSTTTTSAAVHGKPCNGPTQPSFAERQSPRGGPFPGAPTSFAPAPHLASMHQERPVPESPTQLRNEGGEAGSGGQTRGNESESTDAAAHQQPKFGGSVEDAARTGGGDASDVDGGRIAVGEFRGLDFGAPPLPHHPGGPEGPRPHYPQYGGAPAAFVPEGPPFAPMSLPGADPWWERLERLRSNAKAEPPACDCYGADETLRPWPPVCLPPCEGCCVGATIIFVDIGKSFRQLCLPRSRKADVGTLGKGLLD</sequence>
<protein>
    <submittedName>
        <fullName evidence="1">Uncharacterized protein</fullName>
    </submittedName>
</protein>
<comment type="caution">
    <text evidence="1">The sequence shown here is derived from an EMBL/GenBank/DDBJ whole genome shotgun (WGS) entry which is preliminary data.</text>
</comment>
<proteinExistence type="predicted"/>
<gene>
    <name evidence="1" type="ORF">HPB47_000463</name>
</gene>
<accession>A0AC60PRQ3</accession>
<organism evidence="1 2">
    <name type="scientific">Ixodes persulcatus</name>
    <name type="common">Taiga tick</name>
    <dbReference type="NCBI Taxonomy" id="34615"/>
    <lineage>
        <taxon>Eukaryota</taxon>
        <taxon>Metazoa</taxon>
        <taxon>Ecdysozoa</taxon>
        <taxon>Arthropoda</taxon>
        <taxon>Chelicerata</taxon>
        <taxon>Arachnida</taxon>
        <taxon>Acari</taxon>
        <taxon>Parasitiformes</taxon>
        <taxon>Ixodida</taxon>
        <taxon>Ixodoidea</taxon>
        <taxon>Ixodidae</taxon>
        <taxon>Ixodinae</taxon>
        <taxon>Ixodes</taxon>
    </lineage>
</organism>